<feature type="domain" description="TonB C-terminal" evidence="12">
    <location>
        <begin position="180"/>
        <end position="271"/>
    </location>
</feature>
<comment type="similarity">
    <text evidence="2 10">Belongs to the TonB family.</text>
</comment>
<organism evidence="13 14">
    <name type="scientific">Methylobacter tundripaludum</name>
    <dbReference type="NCBI Taxonomy" id="173365"/>
    <lineage>
        <taxon>Bacteria</taxon>
        <taxon>Pseudomonadati</taxon>
        <taxon>Pseudomonadota</taxon>
        <taxon>Gammaproteobacteria</taxon>
        <taxon>Methylococcales</taxon>
        <taxon>Methylococcaceae</taxon>
        <taxon>Methylobacter</taxon>
    </lineage>
</organism>
<evidence type="ECO:0000313" key="13">
    <source>
        <dbReference type="EMBL" id="PPK78057.1"/>
    </source>
</evidence>
<gene>
    <name evidence="13" type="ORF">B0F87_101439</name>
</gene>
<sequence length="271" mass="29162">MNSPLVAFDKFEPATLAPERKRADVVPIKPEIGLLRENASASSVAVALGDFRSGSDFRDSKAIDYLIIGVLSILVHTTVVEYFKHVAVEKEELVEPVKPPSKVQISFVRPQPKPVVQPPPPPPNVVALKKPPKPKVQPKPVPKLVEPPPVATPTPVQADAPVVSAPPAPPAPPVEEKVTEPRAGAGYLDNPEPVYPDVAMERGWEGKVLMKVHVLASGKPDSVSVIKSSGKDVLDNEAVRTVKQWSFAPAMRGKTPVDGWVTVPISFNLQV</sequence>
<keyword evidence="8" id="KW-1133">Transmembrane helix</keyword>
<evidence type="ECO:0000256" key="4">
    <source>
        <dbReference type="ARBA" id="ARBA00022475"/>
    </source>
</evidence>
<dbReference type="GO" id="GO:0015031">
    <property type="term" value="P:protein transport"/>
    <property type="evidence" value="ECO:0007669"/>
    <property type="project" value="UniProtKB-UniRule"/>
</dbReference>
<evidence type="ECO:0000256" key="11">
    <source>
        <dbReference type="SAM" id="MobiDB-lite"/>
    </source>
</evidence>
<name>A0A2S6HKV1_9GAMM</name>
<feature type="region of interest" description="Disordered" evidence="11">
    <location>
        <begin position="111"/>
        <end position="177"/>
    </location>
</feature>
<feature type="compositionally biased region" description="Pro residues" evidence="11">
    <location>
        <begin position="111"/>
        <end position="124"/>
    </location>
</feature>
<dbReference type="GO" id="GO:0031992">
    <property type="term" value="F:energy transducer activity"/>
    <property type="evidence" value="ECO:0007669"/>
    <property type="project" value="InterPro"/>
</dbReference>
<dbReference type="Pfam" id="PF03544">
    <property type="entry name" value="TonB_C"/>
    <property type="match status" value="1"/>
</dbReference>
<dbReference type="InterPro" id="IPR006260">
    <property type="entry name" value="TonB/TolA_C"/>
</dbReference>
<dbReference type="PRINTS" id="PR01374">
    <property type="entry name" value="TONBPROTEIN"/>
</dbReference>
<comment type="caution">
    <text evidence="13">The sequence shown here is derived from an EMBL/GenBank/DDBJ whole genome shotgun (WGS) entry which is preliminary data.</text>
</comment>
<dbReference type="AlphaFoldDB" id="A0A2S6HKV1"/>
<keyword evidence="4 10" id="KW-1003">Cell membrane</keyword>
<accession>A0A2S6HKV1</accession>
<proteinExistence type="inferred from homology"/>
<dbReference type="Proteomes" id="UP000240010">
    <property type="component" value="Unassembled WGS sequence"/>
</dbReference>
<comment type="subcellular location">
    <subcellularLocation>
        <location evidence="1 10">Cell inner membrane</location>
        <topology evidence="1 10">Single-pass membrane protein</topology>
        <orientation evidence="1 10">Periplasmic side</orientation>
    </subcellularLocation>
</comment>
<keyword evidence="9" id="KW-0472">Membrane</keyword>
<keyword evidence="7 10" id="KW-0653">Protein transport</keyword>
<dbReference type="GO" id="GO:0055085">
    <property type="term" value="P:transmembrane transport"/>
    <property type="evidence" value="ECO:0007669"/>
    <property type="project" value="InterPro"/>
</dbReference>
<evidence type="ECO:0000259" key="12">
    <source>
        <dbReference type="PROSITE" id="PS52015"/>
    </source>
</evidence>
<comment type="function">
    <text evidence="10">Interacts with outer membrane receptor proteins that carry out high-affinity binding and energy dependent uptake into the periplasmic space of specific substrates. It could act to transduce energy from the cytoplasmic membrane to specific energy-requiring processes in the outer membrane, resulting in the release into the periplasm of ligands bound by these outer membrane proteins.</text>
</comment>
<evidence type="ECO:0000313" key="14">
    <source>
        <dbReference type="Proteomes" id="UP000240010"/>
    </source>
</evidence>
<evidence type="ECO:0000256" key="9">
    <source>
        <dbReference type="ARBA" id="ARBA00023136"/>
    </source>
</evidence>
<reference evidence="13 14" key="1">
    <citation type="submission" date="2018-02" db="EMBL/GenBank/DDBJ databases">
        <title>Subsurface microbial communities from deep shales in Ohio and West Virginia, USA.</title>
        <authorList>
            <person name="Wrighton K."/>
        </authorList>
    </citation>
    <scope>NUCLEOTIDE SEQUENCE [LARGE SCALE GENOMIC DNA]</scope>
    <source>
        <strain evidence="13 14">OWC-DMM</strain>
    </source>
</reference>
<feature type="compositionally biased region" description="Pro residues" evidence="11">
    <location>
        <begin position="164"/>
        <end position="173"/>
    </location>
</feature>
<dbReference type="InterPro" id="IPR051045">
    <property type="entry name" value="TonB-dependent_transducer"/>
</dbReference>
<evidence type="ECO:0000256" key="6">
    <source>
        <dbReference type="ARBA" id="ARBA00022692"/>
    </source>
</evidence>
<keyword evidence="6" id="KW-0812">Transmembrane</keyword>
<dbReference type="PANTHER" id="PTHR33446:SF2">
    <property type="entry name" value="PROTEIN TONB"/>
    <property type="match status" value="1"/>
</dbReference>
<feature type="compositionally biased region" description="Low complexity" evidence="11">
    <location>
        <begin position="153"/>
        <end position="163"/>
    </location>
</feature>
<keyword evidence="3 10" id="KW-0813">Transport</keyword>
<evidence type="ECO:0000256" key="2">
    <source>
        <dbReference type="ARBA" id="ARBA00006555"/>
    </source>
</evidence>
<evidence type="ECO:0000256" key="5">
    <source>
        <dbReference type="ARBA" id="ARBA00022519"/>
    </source>
</evidence>
<dbReference type="RefSeq" id="WP_104427435.1">
    <property type="nucleotide sequence ID" value="NZ_PTIZ01000001.1"/>
</dbReference>
<dbReference type="EMBL" id="PTIZ01000001">
    <property type="protein sequence ID" value="PPK78057.1"/>
    <property type="molecule type" value="Genomic_DNA"/>
</dbReference>
<dbReference type="GO" id="GO:0098797">
    <property type="term" value="C:plasma membrane protein complex"/>
    <property type="evidence" value="ECO:0007669"/>
    <property type="project" value="TreeGrafter"/>
</dbReference>
<evidence type="ECO:0000256" key="3">
    <source>
        <dbReference type="ARBA" id="ARBA00022448"/>
    </source>
</evidence>
<dbReference type="PROSITE" id="PS52015">
    <property type="entry name" value="TONB_CTD"/>
    <property type="match status" value="1"/>
</dbReference>
<evidence type="ECO:0000256" key="1">
    <source>
        <dbReference type="ARBA" id="ARBA00004383"/>
    </source>
</evidence>
<dbReference type="GO" id="GO:0015891">
    <property type="term" value="P:siderophore transport"/>
    <property type="evidence" value="ECO:0007669"/>
    <property type="project" value="InterPro"/>
</dbReference>
<dbReference type="GO" id="GO:0030288">
    <property type="term" value="C:outer membrane-bounded periplasmic space"/>
    <property type="evidence" value="ECO:0007669"/>
    <property type="project" value="InterPro"/>
</dbReference>
<keyword evidence="10" id="KW-0735">Signal-anchor</keyword>
<protein>
    <recommendedName>
        <fullName evidence="10">Protein TonB</fullName>
    </recommendedName>
</protein>
<evidence type="ECO:0000256" key="7">
    <source>
        <dbReference type="ARBA" id="ARBA00022927"/>
    </source>
</evidence>
<evidence type="ECO:0000256" key="8">
    <source>
        <dbReference type="ARBA" id="ARBA00022989"/>
    </source>
</evidence>
<dbReference type="PANTHER" id="PTHR33446">
    <property type="entry name" value="PROTEIN TONB-RELATED"/>
    <property type="match status" value="1"/>
</dbReference>
<dbReference type="InterPro" id="IPR003538">
    <property type="entry name" value="TonB"/>
</dbReference>
<dbReference type="Gene3D" id="3.30.1150.10">
    <property type="match status" value="1"/>
</dbReference>
<dbReference type="SUPFAM" id="SSF74653">
    <property type="entry name" value="TolA/TonB C-terminal domain"/>
    <property type="match status" value="1"/>
</dbReference>
<feature type="compositionally biased region" description="Pro residues" evidence="11">
    <location>
        <begin position="134"/>
        <end position="152"/>
    </location>
</feature>
<dbReference type="NCBIfam" id="TIGR01352">
    <property type="entry name" value="tonB_Cterm"/>
    <property type="match status" value="1"/>
</dbReference>
<dbReference type="InterPro" id="IPR037682">
    <property type="entry name" value="TonB_C"/>
</dbReference>
<evidence type="ECO:0000256" key="10">
    <source>
        <dbReference type="RuleBase" id="RU362123"/>
    </source>
</evidence>
<keyword evidence="5 10" id="KW-0997">Cell inner membrane</keyword>